<dbReference type="STRING" id="196109.A0A136IWV7"/>
<dbReference type="Pfam" id="PF08241">
    <property type="entry name" value="Methyltransf_11"/>
    <property type="match status" value="1"/>
</dbReference>
<evidence type="ECO:0000313" key="4">
    <source>
        <dbReference type="EMBL" id="KXJ89421.1"/>
    </source>
</evidence>
<dbReference type="SUPFAM" id="SSF53335">
    <property type="entry name" value="S-adenosyl-L-methionine-dependent methyltransferases"/>
    <property type="match status" value="1"/>
</dbReference>
<reference evidence="5" key="1">
    <citation type="submission" date="2016-02" db="EMBL/GenBank/DDBJ databases">
        <title>Draft genome sequence of Microdochium bolleyi, a fungal endophyte of beachgrass.</title>
        <authorList>
            <consortium name="DOE Joint Genome Institute"/>
            <person name="David A.S."/>
            <person name="May G."/>
            <person name="Haridas S."/>
            <person name="Lim J."/>
            <person name="Wang M."/>
            <person name="Labutti K."/>
            <person name="Lipzen A."/>
            <person name="Barry K."/>
            <person name="Grigoriev I.V."/>
        </authorList>
    </citation>
    <scope>NUCLEOTIDE SEQUENCE [LARGE SCALE GENOMIC DNA]</scope>
    <source>
        <strain evidence="5">J235TASD1</strain>
    </source>
</reference>
<proteinExistence type="inferred from homology"/>
<dbReference type="GO" id="GO:0032259">
    <property type="term" value="P:methylation"/>
    <property type="evidence" value="ECO:0007669"/>
    <property type="project" value="UniProtKB-KW"/>
</dbReference>
<comment type="similarity">
    <text evidence="1">Belongs to the methyltransferase superfamily. LaeA methyltransferase family.</text>
</comment>
<dbReference type="CDD" id="cd02440">
    <property type="entry name" value="AdoMet_MTases"/>
    <property type="match status" value="1"/>
</dbReference>
<dbReference type="EMBL" id="KQ964255">
    <property type="protein sequence ID" value="KXJ89421.1"/>
    <property type="molecule type" value="Genomic_DNA"/>
</dbReference>
<feature type="compositionally biased region" description="Polar residues" evidence="2">
    <location>
        <begin position="123"/>
        <end position="132"/>
    </location>
</feature>
<sequence>MAHDHSITHQNKEYFDKEAATYDTRHGELIQKLTNAIRDNVDVIGADWKKANATDEQVSAQPVRLLDYACGTGMVSRTLGEYVDQCVGIDLSPQMVEVYNKRAQEDDHSPDQWHAVQGDLTADPSTPASTDLSSAEFHSFDIAAVGGGFHHFADPQLAAARLVERLRPGGVLAIWDFLTHPGHDTHGHASAHTIAKHGFSEQELRDMFTSAGAGEGFAIVDLGEFDFANHGKSFKRQCVIARGRKPGAAGAAEGASL</sequence>
<accession>A0A136IWV7</accession>
<feature type="region of interest" description="Disordered" evidence="2">
    <location>
        <begin position="103"/>
        <end position="132"/>
    </location>
</feature>
<evidence type="ECO:0000256" key="1">
    <source>
        <dbReference type="ARBA" id="ARBA00038158"/>
    </source>
</evidence>
<keyword evidence="5" id="KW-1185">Reference proteome</keyword>
<dbReference type="InterPro" id="IPR013216">
    <property type="entry name" value="Methyltransf_11"/>
</dbReference>
<dbReference type="GO" id="GO:0008757">
    <property type="term" value="F:S-adenosylmethionine-dependent methyltransferase activity"/>
    <property type="evidence" value="ECO:0007669"/>
    <property type="project" value="InterPro"/>
</dbReference>
<organism evidence="4 5">
    <name type="scientific">Microdochium bolleyi</name>
    <dbReference type="NCBI Taxonomy" id="196109"/>
    <lineage>
        <taxon>Eukaryota</taxon>
        <taxon>Fungi</taxon>
        <taxon>Dikarya</taxon>
        <taxon>Ascomycota</taxon>
        <taxon>Pezizomycotina</taxon>
        <taxon>Sordariomycetes</taxon>
        <taxon>Xylariomycetidae</taxon>
        <taxon>Xylariales</taxon>
        <taxon>Microdochiaceae</taxon>
        <taxon>Microdochium</taxon>
    </lineage>
</organism>
<dbReference type="InParanoid" id="A0A136IWV7"/>
<keyword evidence="4" id="KW-0808">Transferase</keyword>
<evidence type="ECO:0000259" key="3">
    <source>
        <dbReference type="Pfam" id="PF08241"/>
    </source>
</evidence>
<evidence type="ECO:0000313" key="5">
    <source>
        <dbReference type="Proteomes" id="UP000070501"/>
    </source>
</evidence>
<dbReference type="PANTHER" id="PTHR43591:SF108">
    <property type="entry name" value="S-ADENOSYL-L-METHIONINE-DEPENDENT METHYLTRANSFERASE"/>
    <property type="match status" value="1"/>
</dbReference>
<protein>
    <submittedName>
        <fullName evidence="4">S-adenosyl-L-methionine-dependent methyltransferase</fullName>
    </submittedName>
</protein>
<dbReference type="Proteomes" id="UP000070501">
    <property type="component" value="Unassembled WGS sequence"/>
</dbReference>
<dbReference type="AlphaFoldDB" id="A0A136IWV7"/>
<dbReference type="InterPro" id="IPR029063">
    <property type="entry name" value="SAM-dependent_MTases_sf"/>
</dbReference>
<gene>
    <name evidence="4" type="ORF">Micbo1qcDRAFT_177282</name>
</gene>
<name>A0A136IWV7_9PEZI</name>
<dbReference type="Gene3D" id="3.40.50.150">
    <property type="entry name" value="Vaccinia Virus protein VP39"/>
    <property type="match status" value="1"/>
</dbReference>
<evidence type="ECO:0000256" key="2">
    <source>
        <dbReference type="SAM" id="MobiDB-lite"/>
    </source>
</evidence>
<feature type="domain" description="Methyltransferase type 11" evidence="3">
    <location>
        <begin position="66"/>
        <end position="174"/>
    </location>
</feature>
<dbReference type="PANTHER" id="PTHR43591">
    <property type="entry name" value="METHYLTRANSFERASE"/>
    <property type="match status" value="1"/>
</dbReference>
<keyword evidence="4" id="KW-0489">Methyltransferase</keyword>
<dbReference type="OrthoDB" id="3647at2759"/>